<accession>A0ACD5BEU3</accession>
<proteinExistence type="predicted"/>
<keyword evidence="2" id="KW-1185">Reference proteome</keyword>
<reference evidence="1" key="1">
    <citation type="submission" date="2023-10" db="EMBL/GenBank/DDBJ databases">
        <title>Whole genome sequencing of actinobacterial strain Amycolatopsis sp. (BCA-696) identifies the underlying plant growth-promoting genes.</title>
        <authorList>
            <person name="Gandham P."/>
            <person name="Vadla N."/>
            <person name="Saji A."/>
            <person name="Srinivas V."/>
            <person name="Ruperao P."/>
            <person name="Selvanayagam S."/>
            <person name="Saxena R.K."/>
            <person name="Rathore A."/>
            <person name="Gopalakrishnan S."/>
            <person name="Thakur V."/>
        </authorList>
    </citation>
    <scope>NUCLEOTIDE SEQUENCE</scope>
    <source>
        <strain evidence="1">BCA-696</strain>
    </source>
</reference>
<organism evidence="1 2">
    <name type="scientific">Amycolatopsis coloradensis</name>
    <dbReference type="NCBI Taxonomy" id="76021"/>
    <lineage>
        <taxon>Bacteria</taxon>
        <taxon>Bacillati</taxon>
        <taxon>Actinomycetota</taxon>
        <taxon>Actinomycetes</taxon>
        <taxon>Pseudonocardiales</taxon>
        <taxon>Pseudonocardiaceae</taxon>
        <taxon>Amycolatopsis</taxon>
    </lineage>
</organism>
<gene>
    <name evidence="1" type="ORF">LCL61_19855</name>
</gene>
<evidence type="ECO:0000313" key="2">
    <source>
        <dbReference type="Proteomes" id="UP001456344"/>
    </source>
</evidence>
<sequence>MRRRYLTAVAFAVSIGVVAALLTGTASAANDPGAAKANSRWLATKLKPDGTLENPNGGALPDHGLMLDVLFAMYASGDGAKAEPIMKFLDDEGHASDYFTWDGLVPGLGYDKIVVGGSLAKTLVAAQVSGRDPRNFDGYDLVAETHAAIMRTGPDKGRISDYSKDPKLADAVSNDANTFGQGLGVIGLAAAGENDRIAIDRLLTQQCSEGYFRLIFEDIPTKETGDHVTPDGHKISTCDEGKPLDLSPTDGDATGLALSALLAARQAGATGLDAPIAKTVSWLKANQTSGGGWGGGVGTEAPNTNSTGMIVQALADAGGADAAVDKGVRYLKSAQANAAADSGTKLAGELGAIAYNPAAYEAARTSGISGVDTWIRAGAQASLGLSQVGFYALAKGDTQPPTSGAPAPTTTTITTSATPPPQPKKAGTPRASTVVRPPAAIVTPDTATPAARLGAYLANRLTDGDHVEVTEDGKTYVDYDATADVVLALRALDQQPDSVARASQFLVKPEAVQAYAHGAPYEQGEASYAGPLAKLVLVAEFAKADVAGQLRSDLVKLRGTDGKFTDTGSFADADETVERHAWAVLATAADPGPAVELLLSRQCADGTFPKHLDTAECGSGDLAATAAAVTALAARPHTDAAPPSRRPDGWSARRVSAFVSAVSALGVRPTGEGMVTGEGGEPDIALSAAVAAARQTAGLDASGTARSLGELVQADGGLAKGAAGETDFPTSLAAAQGVAGRSWLSAADSPLSPAIRLPLTEANPSGAPVLAAEQSGSPPSWLVWGLAGLAVLLLLTVIALVFVLLRFTKKKGATP</sequence>
<name>A0ACD5BEU3_9PSEU</name>
<dbReference type="EMBL" id="CP150484">
    <property type="protein sequence ID" value="WYW17807.1"/>
    <property type="molecule type" value="Genomic_DNA"/>
</dbReference>
<dbReference type="Proteomes" id="UP001456344">
    <property type="component" value="Chromosome"/>
</dbReference>
<evidence type="ECO:0000313" key="1">
    <source>
        <dbReference type="EMBL" id="WYW17807.1"/>
    </source>
</evidence>
<protein>
    <submittedName>
        <fullName evidence="1">Uncharacterized protein</fullName>
    </submittedName>
</protein>